<evidence type="ECO:0000313" key="2">
    <source>
        <dbReference type="EMBL" id="SSX25626.1"/>
    </source>
</evidence>
<evidence type="ECO:0000256" key="1">
    <source>
        <dbReference type="SAM" id="SignalP"/>
    </source>
</evidence>
<name>A0A336M5T2_CULSO</name>
<feature type="signal peptide" evidence="1">
    <location>
        <begin position="1"/>
        <end position="18"/>
    </location>
</feature>
<dbReference type="EMBL" id="UFQT01000602">
    <property type="protein sequence ID" value="SSX25626.1"/>
    <property type="molecule type" value="Genomic_DNA"/>
</dbReference>
<reference evidence="2" key="1">
    <citation type="submission" date="2018-07" db="EMBL/GenBank/DDBJ databases">
        <authorList>
            <person name="Quirk P.G."/>
            <person name="Krulwich T.A."/>
        </authorList>
    </citation>
    <scope>NUCLEOTIDE SEQUENCE</scope>
</reference>
<proteinExistence type="predicted"/>
<dbReference type="AlphaFoldDB" id="A0A336M5T2"/>
<organism evidence="2">
    <name type="scientific">Culicoides sonorensis</name>
    <name type="common">Biting midge</name>
    <dbReference type="NCBI Taxonomy" id="179676"/>
    <lineage>
        <taxon>Eukaryota</taxon>
        <taxon>Metazoa</taxon>
        <taxon>Ecdysozoa</taxon>
        <taxon>Arthropoda</taxon>
        <taxon>Hexapoda</taxon>
        <taxon>Insecta</taxon>
        <taxon>Pterygota</taxon>
        <taxon>Neoptera</taxon>
        <taxon>Endopterygota</taxon>
        <taxon>Diptera</taxon>
        <taxon>Nematocera</taxon>
        <taxon>Chironomoidea</taxon>
        <taxon>Ceratopogonidae</taxon>
        <taxon>Ceratopogoninae</taxon>
        <taxon>Culicoides</taxon>
        <taxon>Monoculicoides</taxon>
    </lineage>
</organism>
<dbReference type="VEuPathDB" id="VectorBase:CSON012604"/>
<feature type="chain" id="PRO_5016409693" evidence="1">
    <location>
        <begin position="19"/>
        <end position="87"/>
    </location>
</feature>
<accession>A0A336M5T2</accession>
<gene>
    <name evidence="2" type="primary">CSON012604</name>
</gene>
<protein>
    <submittedName>
        <fullName evidence="2">CSON012604 protein</fullName>
    </submittedName>
</protein>
<dbReference type="PROSITE" id="PS51257">
    <property type="entry name" value="PROKAR_LIPOPROTEIN"/>
    <property type="match status" value="1"/>
</dbReference>
<sequence>MKFIIVLALVATLACVYGQQEFRIPDSLKAEGDALMKTLDGLNLPKTPDGKHPDVCKITDATLKAQVFAFITKVNAAGGSLPVPPCT</sequence>
<keyword evidence="1" id="KW-0732">Signal</keyword>